<gene>
    <name evidence="2" type="ORF">EXE58_09420</name>
</gene>
<dbReference type="RefSeq" id="WP_135267640.1">
    <property type="nucleotide sequence ID" value="NZ_CP038436.1"/>
</dbReference>
<feature type="region of interest" description="Disordered" evidence="1">
    <location>
        <begin position="34"/>
        <end position="61"/>
    </location>
</feature>
<dbReference type="OrthoDB" id="3777596at2"/>
<evidence type="ECO:0000313" key="3">
    <source>
        <dbReference type="Proteomes" id="UP000294853"/>
    </source>
</evidence>
<keyword evidence="3" id="KW-1185">Reference proteome</keyword>
<accession>A0A4P7IEH9</accession>
<evidence type="ECO:0000313" key="2">
    <source>
        <dbReference type="EMBL" id="QBX55649.1"/>
    </source>
</evidence>
<reference evidence="2 3" key="1">
    <citation type="submission" date="2019-03" db="EMBL/GenBank/DDBJ databases">
        <title>Three New Species of Nocardioides, Nocardioides euryhalodurans sp. nov., Nocardioides seonyuensis sp. nov. and Nocardioides eburneoflavus sp. nov. Iolated from Soil.</title>
        <authorList>
            <person name="Roh S.G."/>
            <person name="Lee C."/>
            <person name="Kim M.-K."/>
            <person name="Kim S.B."/>
        </authorList>
    </citation>
    <scope>NUCLEOTIDE SEQUENCE [LARGE SCALE GENOMIC DNA]</scope>
    <source>
        <strain evidence="2 3">MMS17-SY207-3</strain>
    </source>
</reference>
<organism evidence="2 3">
    <name type="scientific">Nocardioides seonyuensis</name>
    <dbReference type="NCBI Taxonomy" id="2518371"/>
    <lineage>
        <taxon>Bacteria</taxon>
        <taxon>Bacillati</taxon>
        <taxon>Actinomycetota</taxon>
        <taxon>Actinomycetes</taxon>
        <taxon>Propionibacteriales</taxon>
        <taxon>Nocardioidaceae</taxon>
        <taxon>Nocardioides</taxon>
    </lineage>
</organism>
<dbReference type="Proteomes" id="UP000294853">
    <property type="component" value="Chromosome"/>
</dbReference>
<dbReference type="KEGG" id="nsn:EXE58_09420"/>
<protein>
    <submittedName>
        <fullName evidence="2">Uncharacterized protein</fullName>
    </submittedName>
</protein>
<sequence length="212" mass="22597">MAWRGPAVLALLVVLGAVGGFGMSRGLADASVGEGAAQPVGTEHPSPPGDEAFVPRDDPTDAPLLPGIELTEARLGTGRSAIVFPVPVGWKANYLSADVVKWKKPKTSNNTYVMRVTDVRSRNQTADAAIDTEIAAMDANRDKRFIPLSRNKTSIEYTYISTEGRLRHSFMSWVDLDEDGLVDAQVVVHGRDADVPGASDLIERVVAGLSAG</sequence>
<proteinExistence type="predicted"/>
<evidence type="ECO:0000256" key="1">
    <source>
        <dbReference type="SAM" id="MobiDB-lite"/>
    </source>
</evidence>
<name>A0A4P7IEH9_9ACTN</name>
<dbReference type="AlphaFoldDB" id="A0A4P7IEH9"/>
<dbReference type="EMBL" id="CP038436">
    <property type="protein sequence ID" value="QBX55649.1"/>
    <property type="molecule type" value="Genomic_DNA"/>
</dbReference>